<dbReference type="Proteomes" id="UP000308430">
    <property type="component" value="Unassembled WGS sequence"/>
</dbReference>
<dbReference type="OrthoDB" id="5363296at2"/>
<feature type="transmembrane region" description="Helical" evidence="6">
    <location>
        <begin position="114"/>
        <end position="134"/>
    </location>
</feature>
<gene>
    <name evidence="8" type="ORF">E6C76_08135</name>
</gene>
<evidence type="ECO:0000313" key="8">
    <source>
        <dbReference type="EMBL" id="THF65540.1"/>
    </source>
</evidence>
<evidence type="ECO:0000256" key="4">
    <source>
        <dbReference type="ARBA" id="ARBA00022989"/>
    </source>
</evidence>
<keyword evidence="3 6" id="KW-0812">Transmembrane</keyword>
<comment type="subcellular location">
    <subcellularLocation>
        <location evidence="1">Cell membrane</location>
        <topology evidence="1">Multi-pass membrane protein</topology>
    </subcellularLocation>
</comment>
<reference evidence="8 9" key="1">
    <citation type="submission" date="2019-04" db="EMBL/GenBank/DDBJ databases">
        <title>Azoarcus nasutitermitis sp. nov. isolated from termite nest.</title>
        <authorList>
            <person name="Lin S.-Y."/>
            <person name="Hameed A."/>
            <person name="Hsu Y.-H."/>
            <person name="Young C.-C."/>
        </authorList>
    </citation>
    <scope>NUCLEOTIDE SEQUENCE [LARGE SCALE GENOMIC DNA]</scope>
    <source>
        <strain evidence="8 9">CC-YHH838</strain>
    </source>
</reference>
<dbReference type="PANTHER" id="PTHR47371">
    <property type="entry name" value="LIPOTEICHOIC ACID SYNTHASE"/>
    <property type="match status" value="1"/>
</dbReference>
<evidence type="ECO:0000256" key="6">
    <source>
        <dbReference type="SAM" id="Phobius"/>
    </source>
</evidence>
<dbReference type="PANTHER" id="PTHR47371:SF3">
    <property type="entry name" value="PHOSPHOGLYCEROL TRANSFERASE I"/>
    <property type="match status" value="1"/>
</dbReference>
<protein>
    <submittedName>
        <fullName evidence="8">LTA synthase family protein</fullName>
    </submittedName>
</protein>
<dbReference type="InterPro" id="IPR050448">
    <property type="entry name" value="OpgB/LTA_synthase_biosynth"/>
</dbReference>
<organism evidence="8 9">
    <name type="scientific">Pseudothauera nasutitermitis</name>
    <dbReference type="NCBI Taxonomy" id="2565930"/>
    <lineage>
        <taxon>Bacteria</taxon>
        <taxon>Pseudomonadati</taxon>
        <taxon>Pseudomonadota</taxon>
        <taxon>Betaproteobacteria</taxon>
        <taxon>Rhodocyclales</taxon>
        <taxon>Zoogloeaceae</taxon>
        <taxon>Pseudothauera</taxon>
    </lineage>
</organism>
<dbReference type="RefSeq" id="WP_136347745.1">
    <property type="nucleotide sequence ID" value="NZ_SSOC01000003.1"/>
</dbReference>
<accession>A0A4S4AZD1</accession>
<keyword evidence="9" id="KW-1185">Reference proteome</keyword>
<dbReference type="AlphaFoldDB" id="A0A4S4AZD1"/>
<dbReference type="EMBL" id="SSOC01000003">
    <property type="protein sequence ID" value="THF65540.1"/>
    <property type="molecule type" value="Genomic_DNA"/>
</dbReference>
<evidence type="ECO:0000259" key="7">
    <source>
        <dbReference type="Pfam" id="PF00884"/>
    </source>
</evidence>
<evidence type="ECO:0000313" key="9">
    <source>
        <dbReference type="Proteomes" id="UP000308430"/>
    </source>
</evidence>
<dbReference type="GO" id="GO:0005886">
    <property type="term" value="C:plasma membrane"/>
    <property type="evidence" value="ECO:0007669"/>
    <property type="project" value="UniProtKB-SubCell"/>
</dbReference>
<feature type="transmembrane region" description="Helical" evidence="6">
    <location>
        <begin position="141"/>
        <end position="162"/>
    </location>
</feature>
<evidence type="ECO:0000256" key="1">
    <source>
        <dbReference type="ARBA" id="ARBA00004651"/>
    </source>
</evidence>
<evidence type="ECO:0000256" key="3">
    <source>
        <dbReference type="ARBA" id="ARBA00022692"/>
    </source>
</evidence>
<proteinExistence type="predicted"/>
<dbReference type="Pfam" id="PF00884">
    <property type="entry name" value="Sulfatase"/>
    <property type="match status" value="1"/>
</dbReference>
<dbReference type="InterPro" id="IPR017850">
    <property type="entry name" value="Alkaline_phosphatase_core_sf"/>
</dbReference>
<name>A0A4S4AZD1_9RHOO</name>
<feature type="transmembrane region" description="Helical" evidence="6">
    <location>
        <begin position="71"/>
        <end position="94"/>
    </location>
</feature>
<evidence type="ECO:0000256" key="5">
    <source>
        <dbReference type="ARBA" id="ARBA00023136"/>
    </source>
</evidence>
<dbReference type="InterPro" id="IPR000917">
    <property type="entry name" value="Sulfatase_N"/>
</dbReference>
<comment type="caution">
    <text evidence="8">The sequence shown here is derived from an EMBL/GenBank/DDBJ whole genome shotgun (WGS) entry which is preliminary data.</text>
</comment>
<dbReference type="SUPFAM" id="SSF53649">
    <property type="entry name" value="Alkaline phosphatase-like"/>
    <property type="match status" value="1"/>
</dbReference>
<keyword evidence="5 6" id="KW-0472">Membrane</keyword>
<dbReference type="Gene3D" id="3.40.720.10">
    <property type="entry name" value="Alkaline Phosphatase, subunit A"/>
    <property type="match status" value="1"/>
</dbReference>
<feature type="transmembrane region" description="Helical" evidence="6">
    <location>
        <begin position="15"/>
        <end position="38"/>
    </location>
</feature>
<keyword evidence="2" id="KW-1003">Cell membrane</keyword>
<sequence length="621" mass="67755">MPMLHQPRAFLLDRLLWPAIIVATQYFALQALAVHLFGVELDRAVPAVDLGLHILLAVALRGLVRSQLALALLLLPLMLLMHLGNAFKIAVLGAPILPDDLAALPALLRILDGGWLWLAVALGLGTLAALAFTLRFERRPMAGALALLALPALLLVLAPGHVASLMDGYFGHSVWNQPGNYRERGPLAYWLQEGARHLARQEGPPDAETVYAAHRLLAPDPLLPASASGGEARATPTADGRPGRNVHMIVLESFWDPSQLKGVRWSQDPFARDFRRLWKSAGNSRALAPVFGGYTANSEFEALCGLPVVHDEVIFETRLRNPVPCLPATLRAAGYATMASHPNVPAFWNRHNAYPRMGFDLFLAQSDFVLDDMNDEYLGDASLYRQVLERLDPLLESGVPVFNYVLTFFGHLDYPLNENRPPVISAPDADERLLAYANTVHYKTRELMDFLKQLRARDPQALIVVFGDHLPFLGPNYAAYADAGLLAPERGEFTDTMFVDMVATPLLVFDGGPRPLALGDLPLYQLPGRIVAALGLSAETPFALTATPPGLAIRPLPGLHVVRDADGNTVACRGDEDTAPEHAELCQGTAAWLAQVGTIKADLLFGHQYVLSAPRDDDPRI</sequence>
<keyword evidence="4 6" id="KW-1133">Transmembrane helix</keyword>
<feature type="domain" description="Sulfatase N-terminal" evidence="7">
    <location>
        <begin position="244"/>
        <end position="484"/>
    </location>
</feature>
<dbReference type="CDD" id="cd16015">
    <property type="entry name" value="LTA_synthase"/>
    <property type="match status" value="1"/>
</dbReference>
<evidence type="ECO:0000256" key="2">
    <source>
        <dbReference type="ARBA" id="ARBA00022475"/>
    </source>
</evidence>